<accession>A0AAV4SRS7</accession>
<dbReference type="AlphaFoldDB" id="A0AAV4SRS7"/>
<protein>
    <submittedName>
        <fullName evidence="1">Uncharacterized protein</fullName>
    </submittedName>
</protein>
<proteinExistence type="predicted"/>
<organism evidence="1 2">
    <name type="scientific">Caerostris extrusa</name>
    <name type="common">Bark spider</name>
    <name type="synonym">Caerostris bankana</name>
    <dbReference type="NCBI Taxonomy" id="172846"/>
    <lineage>
        <taxon>Eukaryota</taxon>
        <taxon>Metazoa</taxon>
        <taxon>Ecdysozoa</taxon>
        <taxon>Arthropoda</taxon>
        <taxon>Chelicerata</taxon>
        <taxon>Arachnida</taxon>
        <taxon>Araneae</taxon>
        <taxon>Araneomorphae</taxon>
        <taxon>Entelegynae</taxon>
        <taxon>Araneoidea</taxon>
        <taxon>Araneidae</taxon>
        <taxon>Caerostris</taxon>
    </lineage>
</organism>
<keyword evidence="2" id="KW-1185">Reference proteome</keyword>
<sequence>MFLPKLSNLHPLTPISHFCKPFYSSFRPPYLLPYNSRKIPHEKFSNVSHVSSSHGNTPGGVPGLFRRALSPDVLPLSPFPGFLLQRQTRYLLRPLGVCCPRDKLGGSFSRDGVRGLGCNFFFFVILSDPFSL</sequence>
<comment type="caution">
    <text evidence="1">The sequence shown here is derived from an EMBL/GenBank/DDBJ whole genome shotgun (WGS) entry which is preliminary data.</text>
</comment>
<dbReference type="Proteomes" id="UP001054945">
    <property type="component" value="Unassembled WGS sequence"/>
</dbReference>
<name>A0AAV4SRS7_CAEEX</name>
<evidence type="ECO:0000313" key="1">
    <source>
        <dbReference type="EMBL" id="GIY36157.1"/>
    </source>
</evidence>
<dbReference type="EMBL" id="BPLR01010016">
    <property type="protein sequence ID" value="GIY36157.1"/>
    <property type="molecule type" value="Genomic_DNA"/>
</dbReference>
<evidence type="ECO:0000313" key="2">
    <source>
        <dbReference type="Proteomes" id="UP001054945"/>
    </source>
</evidence>
<reference evidence="1 2" key="1">
    <citation type="submission" date="2021-06" db="EMBL/GenBank/DDBJ databases">
        <title>Caerostris extrusa draft genome.</title>
        <authorList>
            <person name="Kono N."/>
            <person name="Arakawa K."/>
        </authorList>
    </citation>
    <scope>NUCLEOTIDE SEQUENCE [LARGE SCALE GENOMIC DNA]</scope>
</reference>
<gene>
    <name evidence="1" type="ORF">CEXT_127921</name>
</gene>